<dbReference type="PaxDb" id="4097-A0A1S4AXA6"/>
<evidence type="ECO:0000313" key="2">
    <source>
        <dbReference type="RefSeq" id="XP_016481255.1"/>
    </source>
</evidence>
<dbReference type="OrthoDB" id="1751882at2759"/>
<name>A0A1S4AXA6_TOBAC</name>
<dbReference type="RefSeq" id="XP_016481255.1">
    <property type="nucleotide sequence ID" value="XM_016625769.1"/>
</dbReference>
<sequence length="216" mass="22734">MEFVRLSKYAVHMMPTMEARVRRFMQGLSPFIINEATTTVLNSNMNYGRMVAFAQDTEARKLKLRMERESSSRARSAGNLGDSFGGGRSAFREGSSGPSQSYAQSSASVPPSGHGQQCGMRGHIQRECRASRQGTSRGTAQSSSPTTAISSAHPPARGSSAIAGCGTAGGSAQSSGGPSRFYAMCGRQSAEASSDVVIVRVPSIEGEGVGYSENSF</sequence>
<dbReference type="AlphaFoldDB" id="A0A1S4AXA6"/>
<feature type="region of interest" description="Disordered" evidence="1">
    <location>
        <begin position="65"/>
        <end position="177"/>
    </location>
</feature>
<protein>
    <submittedName>
        <fullName evidence="2">Uncharacterized protein</fullName>
    </submittedName>
</protein>
<feature type="compositionally biased region" description="Polar residues" evidence="1">
    <location>
        <begin position="132"/>
        <end position="150"/>
    </location>
</feature>
<accession>A0A1S4AXA6</accession>
<feature type="compositionally biased region" description="Low complexity" evidence="1">
    <location>
        <begin position="94"/>
        <end position="112"/>
    </location>
</feature>
<organism evidence="2">
    <name type="scientific">Nicotiana tabacum</name>
    <name type="common">Common tobacco</name>
    <dbReference type="NCBI Taxonomy" id="4097"/>
    <lineage>
        <taxon>Eukaryota</taxon>
        <taxon>Viridiplantae</taxon>
        <taxon>Streptophyta</taxon>
        <taxon>Embryophyta</taxon>
        <taxon>Tracheophyta</taxon>
        <taxon>Spermatophyta</taxon>
        <taxon>Magnoliopsida</taxon>
        <taxon>eudicotyledons</taxon>
        <taxon>Gunneridae</taxon>
        <taxon>Pentapetalae</taxon>
        <taxon>asterids</taxon>
        <taxon>lamiids</taxon>
        <taxon>Solanales</taxon>
        <taxon>Solanaceae</taxon>
        <taxon>Nicotianoideae</taxon>
        <taxon>Nicotianeae</taxon>
        <taxon>Nicotiana</taxon>
    </lineage>
</organism>
<evidence type="ECO:0000256" key="1">
    <source>
        <dbReference type="SAM" id="MobiDB-lite"/>
    </source>
</evidence>
<reference evidence="2" key="1">
    <citation type="submission" date="2025-08" db="UniProtKB">
        <authorList>
            <consortium name="RefSeq"/>
        </authorList>
    </citation>
    <scope>IDENTIFICATION</scope>
</reference>
<proteinExistence type="predicted"/>
<dbReference type="KEGG" id="nta:107802300"/>
<gene>
    <name evidence="2" type="primary">LOC107802300</name>
</gene>